<evidence type="ECO:0000313" key="1">
    <source>
        <dbReference type="EMBL" id="KAF2015419.1"/>
    </source>
</evidence>
<dbReference type="GeneID" id="54278977"/>
<accession>A0A6A5XR88</accession>
<sequence length="61" mass="6783">MGALLLNLLFSDCWGSSCWLFILVFWRSFTTTNNGNLVGGLTKVKGRVHGIRSDSCLNKSF</sequence>
<proteinExistence type="predicted"/>
<evidence type="ECO:0000313" key="2">
    <source>
        <dbReference type="Proteomes" id="UP000799778"/>
    </source>
</evidence>
<reference evidence="1" key="1">
    <citation type="journal article" date="2020" name="Stud. Mycol.">
        <title>101 Dothideomycetes genomes: a test case for predicting lifestyles and emergence of pathogens.</title>
        <authorList>
            <person name="Haridas S."/>
            <person name="Albert R."/>
            <person name="Binder M."/>
            <person name="Bloem J."/>
            <person name="Labutti K."/>
            <person name="Salamov A."/>
            <person name="Andreopoulos B."/>
            <person name="Baker S."/>
            <person name="Barry K."/>
            <person name="Bills G."/>
            <person name="Bluhm B."/>
            <person name="Cannon C."/>
            <person name="Castanera R."/>
            <person name="Culley D."/>
            <person name="Daum C."/>
            <person name="Ezra D."/>
            <person name="Gonzalez J."/>
            <person name="Henrissat B."/>
            <person name="Kuo A."/>
            <person name="Liang C."/>
            <person name="Lipzen A."/>
            <person name="Lutzoni F."/>
            <person name="Magnuson J."/>
            <person name="Mondo S."/>
            <person name="Nolan M."/>
            <person name="Ohm R."/>
            <person name="Pangilinan J."/>
            <person name="Park H.-J."/>
            <person name="Ramirez L."/>
            <person name="Alfaro M."/>
            <person name="Sun H."/>
            <person name="Tritt A."/>
            <person name="Yoshinaga Y."/>
            <person name="Zwiers L.-H."/>
            <person name="Turgeon B."/>
            <person name="Goodwin S."/>
            <person name="Spatafora J."/>
            <person name="Crous P."/>
            <person name="Grigoriev I."/>
        </authorList>
    </citation>
    <scope>NUCLEOTIDE SEQUENCE</scope>
    <source>
        <strain evidence="1">CBS 175.79</strain>
    </source>
</reference>
<organism evidence="1 2">
    <name type="scientific">Aaosphaeria arxii CBS 175.79</name>
    <dbReference type="NCBI Taxonomy" id="1450172"/>
    <lineage>
        <taxon>Eukaryota</taxon>
        <taxon>Fungi</taxon>
        <taxon>Dikarya</taxon>
        <taxon>Ascomycota</taxon>
        <taxon>Pezizomycotina</taxon>
        <taxon>Dothideomycetes</taxon>
        <taxon>Pleosporomycetidae</taxon>
        <taxon>Pleosporales</taxon>
        <taxon>Pleosporales incertae sedis</taxon>
        <taxon>Aaosphaeria</taxon>
    </lineage>
</organism>
<dbReference type="AlphaFoldDB" id="A0A6A5XR88"/>
<gene>
    <name evidence="1" type="ORF">BU24DRAFT_177921</name>
</gene>
<dbReference type="EMBL" id="ML978069">
    <property type="protein sequence ID" value="KAF2015419.1"/>
    <property type="molecule type" value="Genomic_DNA"/>
</dbReference>
<protein>
    <submittedName>
        <fullName evidence="1">Uncharacterized protein</fullName>
    </submittedName>
</protein>
<keyword evidence="2" id="KW-1185">Reference proteome</keyword>
<dbReference type="Proteomes" id="UP000799778">
    <property type="component" value="Unassembled WGS sequence"/>
</dbReference>
<name>A0A6A5XR88_9PLEO</name>
<dbReference type="RefSeq" id="XP_033383758.1">
    <property type="nucleotide sequence ID" value="XM_033521580.1"/>
</dbReference>